<dbReference type="InterPro" id="IPR013785">
    <property type="entry name" value="Aldolase_TIM"/>
</dbReference>
<dbReference type="RefSeq" id="WP_272444850.1">
    <property type="nucleotide sequence ID" value="NZ_JAMQKC010000002.1"/>
</dbReference>
<evidence type="ECO:0000313" key="6">
    <source>
        <dbReference type="EMBL" id="MDC3415873.1"/>
    </source>
</evidence>
<dbReference type="SUPFAM" id="SSF51569">
    <property type="entry name" value="Aldolase"/>
    <property type="match status" value="1"/>
</dbReference>
<dbReference type="PANTHER" id="PTHR30246:SF1">
    <property type="entry name" value="2-DEHYDRO-3-DEOXY-6-PHOSPHOGALACTONATE ALDOLASE-RELATED"/>
    <property type="match status" value="1"/>
</dbReference>
<comment type="pathway">
    <text evidence="1">Carbohydrate acid metabolism.</text>
</comment>
<keyword evidence="5" id="KW-0119">Carbohydrate metabolism</keyword>
<dbReference type="Proteomes" id="UP001145069">
    <property type="component" value="Unassembled WGS sequence"/>
</dbReference>
<evidence type="ECO:0000256" key="3">
    <source>
        <dbReference type="ARBA" id="ARBA00011233"/>
    </source>
</evidence>
<evidence type="ECO:0000256" key="1">
    <source>
        <dbReference type="ARBA" id="ARBA00004761"/>
    </source>
</evidence>
<protein>
    <submittedName>
        <fullName evidence="6">Bifunctional 4-hydroxy-2-oxoglutarate aldolase/2-dehydro-3-deoxy-phosphogluconate aldolase</fullName>
    </submittedName>
</protein>
<dbReference type="EMBL" id="JAMQKC010000002">
    <property type="protein sequence ID" value="MDC3415873.1"/>
    <property type="molecule type" value="Genomic_DNA"/>
</dbReference>
<dbReference type="GO" id="GO:0016829">
    <property type="term" value="F:lyase activity"/>
    <property type="evidence" value="ECO:0007669"/>
    <property type="project" value="UniProtKB-KW"/>
</dbReference>
<dbReference type="PANTHER" id="PTHR30246">
    <property type="entry name" value="2-KETO-3-DEOXY-6-PHOSPHOGLUCONATE ALDOLASE"/>
    <property type="match status" value="1"/>
</dbReference>
<reference evidence="6" key="1">
    <citation type="submission" date="2022-06" db="EMBL/GenBank/DDBJ databases">
        <title>Aquibacillus sp. a new bacterium isolated from soil saline samples.</title>
        <authorList>
            <person name="Galisteo C."/>
            <person name="De La Haba R."/>
            <person name="Sanchez-Porro C."/>
            <person name="Ventosa A."/>
        </authorList>
    </citation>
    <scope>NUCLEOTIDE SEQUENCE</scope>
    <source>
        <strain evidence="6">3ASR75-54</strain>
    </source>
</reference>
<dbReference type="Gene3D" id="3.20.20.70">
    <property type="entry name" value="Aldolase class I"/>
    <property type="match status" value="1"/>
</dbReference>
<dbReference type="AlphaFoldDB" id="A0A9X3WBT1"/>
<comment type="similarity">
    <text evidence="2">Belongs to the KHG/KDPG aldolase family.</text>
</comment>
<evidence type="ECO:0000256" key="2">
    <source>
        <dbReference type="ARBA" id="ARBA00006906"/>
    </source>
</evidence>
<organism evidence="6 7">
    <name type="scientific">Aquibacillus salsiterrae</name>
    <dbReference type="NCBI Taxonomy" id="2950439"/>
    <lineage>
        <taxon>Bacteria</taxon>
        <taxon>Bacillati</taxon>
        <taxon>Bacillota</taxon>
        <taxon>Bacilli</taxon>
        <taxon>Bacillales</taxon>
        <taxon>Bacillaceae</taxon>
        <taxon>Aquibacillus</taxon>
    </lineage>
</organism>
<keyword evidence="4" id="KW-0456">Lyase</keyword>
<name>A0A9X3WBT1_9BACI</name>
<dbReference type="NCBIfam" id="TIGR01182">
    <property type="entry name" value="eda"/>
    <property type="match status" value="1"/>
</dbReference>
<keyword evidence="7" id="KW-1185">Reference proteome</keyword>
<evidence type="ECO:0000256" key="5">
    <source>
        <dbReference type="ARBA" id="ARBA00023277"/>
    </source>
</evidence>
<dbReference type="Pfam" id="PF01081">
    <property type="entry name" value="Aldolase"/>
    <property type="match status" value="1"/>
</dbReference>
<gene>
    <name evidence="6" type="ORF">NC799_02985</name>
</gene>
<dbReference type="CDD" id="cd00452">
    <property type="entry name" value="KDPG_aldolase"/>
    <property type="match status" value="1"/>
</dbReference>
<dbReference type="InterPro" id="IPR000887">
    <property type="entry name" value="Aldlse_KDPG_KHG"/>
</dbReference>
<evidence type="ECO:0000256" key="4">
    <source>
        <dbReference type="ARBA" id="ARBA00023239"/>
    </source>
</evidence>
<accession>A0A9X3WBT1</accession>
<comment type="subunit">
    <text evidence="3">Homotrimer.</text>
</comment>
<evidence type="ECO:0000313" key="7">
    <source>
        <dbReference type="Proteomes" id="UP001145069"/>
    </source>
</evidence>
<comment type="caution">
    <text evidence="6">The sequence shown here is derived from an EMBL/GenBank/DDBJ whole genome shotgun (WGS) entry which is preliminary data.</text>
</comment>
<proteinExistence type="inferred from homology"/>
<sequence>MNKVLDAIHQHKIISIIRTDSSRDLVEVAGHLYRAGIRVLEVTMNTPGALKGIEQIKETYSDMWIGAGTVLDSETARLAILAGATFLLAPTLKQETIEMGNRYNVPVIPGVFTPTEVLTAYELGANVVKVFPVGSLGAKYIKELKGPLNQVEMIPVGGVTTETALDFLQAGSFALGVGSAIVSNKLVEEKKFTEIGKRAKQLIDIVKTFPSR</sequence>